<feature type="domain" description="Core-binding (CB)" evidence="6">
    <location>
        <begin position="65"/>
        <end position="148"/>
    </location>
</feature>
<dbReference type="PROSITE" id="PS51900">
    <property type="entry name" value="CB"/>
    <property type="match status" value="1"/>
</dbReference>
<dbReference type="RefSeq" id="WP_094537415.1">
    <property type="nucleotide sequence ID" value="NZ_NGPL01000084.1"/>
</dbReference>
<dbReference type="AlphaFoldDB" id="A0A256SIB2"/>
<evidence type="ECO:0000256" key="1">
    <source>
        <dbReference type="ARBA" id="ARBA00008857"/>
    </source>
</evidence>
<dbReference type="InterPro" id="IPR013762">
    <property type="entry name" value="Integrase-like_cat_sf"/>
</dbReference>
<accession>A0A256SIB2</accession>
<dbReference type="EMBL" id="NGPL01000084">
    <property type="protein sequence ID" value="OYS66602.1"/>
    <property type="molecule type" value="Genomic_DNA"/>
</dbReference>
<dbReference type="InterPro" id="IPR044068">
    <property type="entry name" value="CB"/>
</dbReference>
<keyword evidence="3" id="KW-0233">DNA recombination</keyword>
<dbReference type="GO" id="GO:0006310">
    <property type="term" value="P:DNA recombination"/>
    <property type="evidence" value="ECO:0007669"/>
    <property type="project" value="UniProtKB-KW"/>
</dbReference>
<keyword evidence="2 4" id="KW-0238">DNA-binding</keyword>
<evidence type="ECO:0000259" key="5">
    <source>
        <dbReference type="PROSITE" id="PS51898"/>
    </source>
</evidence>
<gene>
    <name evidence="7" type="ORF">CBF96_09895</name>
</gene>
<reference evidence="7 8" key="2">
    <citation type="submission" date="2017-09" db="EMBL/GenBank/DDBJ databases">
        <title>Tripartite evolution among Lactobacillus johnsonii, Lactobacillus taiwanensis, Lactobacillus reuteri and their rodent host.</title>
        <authorList>
            <person name="Wang T."/>
            <person name="Knowles S."/>
            <person name="Cheng C."/>
        </authorList>
    </citation>
    <scope>NUCLEOTIDE SEQUENCE [LARGE SCALE GENOMIC DNA]</scope>
    <source>
        <strain evidence="7 8">114h</strain>
    </source>
</reference>
<evidence type="ECO:0000256" key="2">
    <source>
        <dbReference type="ARBA" id="ARBA00023125"/>
    </source>
</evidence>
<dbReference type="GO" id="GO:0015074">
    <property type="term" value="P:DNA integration"/>
    <property type="evidence" value="ECO:0007669"/>
    <property type="project" value="InterPro"/>
</dbReference>
<proteinExistence type="inferred from homology"/>
<dbReference type="PANTHER" id="PTHR30349:SF64">
    <property type="entry name" value="PROPHAGE INTEGRASE INTD-RELATED"/>
    <property type="match status" value="1"/>
</dbReference>
<evidence type="ECO:0000256" key="4">
    <source>
        <dbReference type="PROSITE-ProRule" id="PRU01248"/>
    </source>
</evidence>
<dbReference type="CDD" id="cd01189">
    <property type="entry name" value="INT_ICEBs1_C_like"/>
    <property type="match status" value="1"/>
</dbReference>
<evidence type="ECO:0000256" key="3">
    <source>
        <dbReference type="ARBA" id="ARBA00023172"/>
    </source>
</evidence>
<dbReference type="InterPro" id="IPR025269">
    <property type="entry name" value="SAM-like_dom"/>
</dbReference>
<dbReference type="Pfam" id="PF00589">
    <property type="entry name" value="Phage_integrase"/>
    <property type="match status" value="1"/>
</dbReference>
<comment type="similarity">
    <text evidence="1">Belongs to the 'phage' integrase family.</text>
</comment>
<evidence type="ECO:0000259" key="6">
    <source>
        <dbReference type="PROSITE" id="PS51900"/>
    </source>
</evidence>
<dbReference type="SUPFAM" id="SSF56349">
    <property type="entry name" value="DNA breaking-rejoining enzymes"/>
    <property type="match status" value="1"/>
</dbReference>
<dbReference type="InterPro" id="IPR050090">
    <property type="entry name" value="Tyrosine_recombinase_XerCD"/>
</dbReference>
<dbReference type="GO" id="GO:0003677">
    <property type="term" value="F:DNA binding"/>
    <property type="evidence" value="ECO:0007669"/>
    <property type="project" value="UniProtKB-UniRule"/>
</dbReference>
<dbReference type="Gene3D" id="1.10.443.10">
    <property type="entry name" value="Intergrase catalytic core"/>
    <property type="match status" value="1"/>
</dbReference>
<dbReference type="InterPro" id="IPR010998">
    <property type="entry name" value="Integrase_recombinase_N"/>
</dbReference>
<feature type="domain" description="Tyr recombinase" evidence="5">
    <location>
        <begin position="176"/>
        <end position="378"/>
    </location>
</feature>
<name>A0A256SIB2_LIMRT</name>
<reference evidence="8" key="1">
    <citation type="submission" date="2017-05" db="EMBL/GenBank/DDBJ databases">
        <authorList>
            <person name="Lin X.B."/>
            <person name="Stothard P."/>
            <person name="Tasseva G."/>
            <person name="Walter J."/>
        </authorList>
    </citation>
    <scope>NUCLEOTIDE SEQUENCE [LARGE SCALE GENOMIC DNA]</scope>
    <source>
        <strain evidence="8">114h</strain>
    </source>
</reference>
<protein>
    <submittedName>
        <fullName evidence="7">Site-specific integrase</fullName>
    </submittedName>
</protein>
<evidence type="ECO:0000313" key="7">
    <source>
        <dbReference type="EMBL" id="OYS66602.1"/>
    </source>
</evidence>
<dbReference type="PANTHER" id="PTHR30349">
    <property type="entry name" value="PHAGE INTEGRASE-RELATED"/>
    <property type="match status" value="1"/>
</dbReference>
<dbReference type="Gene3D" id="1.10.150.130">
    <property type="match status" value="1"/>
</dbReference>
<dbReference type="InterPro" id="IPR011010">
    <property type="entry name" value="DNA_brk_join_enz"/>
</dbReference>
<dbReference type="Pfam" id="PF13102">
    <property type="entry name" value="Phage_int_SAM_5"/>
    <property type="match status" value="1"/>
</dbReference>
<dbReference type="Proteomes" id="UP000215747">
    <property type="component" value="Unassembled WGS sequence"/>
</dbReference>
<dbReference type="PROSITE" id="PS51898">
    <property type="entry name" value="TYR_RECOMBINASE"/>
    <property type="match status" value="1"/>
</dbReference>
<evidence type="ECO:0000313" key="8">
    <source>
        <dbReference type="Proteomes" id="UP000215747"/>
    </source>
</evidence>
<organism evidence="7 8">
    <name type="scientific">Limosilactobacillus reuteri</name>
    <name type="common">Lactobacillus reuteri</name>
    <dbReference type="NCBI Taxonomy" id="1598"/>
    <lineage>
        <taxon>Bacteria</taxon>
        <taxon>Bacillati</taxon>
        <taxon>Bacillota</taxon>
        <taxon>Bacilli</taxon>
        <taxon>Lactobacillales</taxon>
        <taxon>Lactobacillaceae</taxon>
        <taxon>Limosilactobacillus</taxon>
    </lineage>
</organism>
<comment type="caution">
    <text evidence="7">The sequence shown here is derived from an EMBL/GenBank/DDBJ whole genome shotgun (WGS) entry which is preliminary data.</text>
</comment>
<dbReference type="InterPro" id="IPR002104">
    <property type="entry name" value="Integrase_catalytic"/>
</dbReference>
<sequence>MWIEKTPTGRYKYIERYKSTLTGKYRRVSVTYGKKTPQVVKAATRELEEKIKNALSQEGKTVKDITLEELSKDYLAQYKQRVQPTTYQLGELAVNLFVNNVGKKTLIKNITLNRLNRYFNDVLYKHNNTNNTVRVYRGKVKSMFNYAVTYGYLKENLITQVTINWKNEANRIRNRIENKYLTYEEYIKIINMFYDRHMDHYADIFKLQYLTGLRFGEAAGLQVKDVIHEGKRTYLDINHTLGVLSSPTRYYLSSSTKTFAGLRKIILSPEAAEIVNSHCKGKADNALLFAYNPRATSFSEQRPVNINSANMSLKRLIPQLGITKDVTTHIFRHTHISVLADMGIPLRVISARVGHSNGDITERIYMHVTERTKKKYEDEIANIDKFK</sequence>